<evidence type="ECO:0000256" key="1">
    <source>
        <dbReference type="SAM" id="SignalP"/>
    </source>
</evidence>
<dbReference type="EMBL" id="CP000362">
    <property type="protein sequence ID" value="ABG32740.1"/>
    <property type="molecule type" value="Genomic_DNA"/>
</dbReference>
<evidence type="ECO:0008006" key="4">
    <source>
        <dbReference type="Google" id="ProtNLM"/>
    </source>
</evidence>
<accession>Q163V3</accession>
<dbReference type="Proteomes" id="UP000007029">
    <property type="component" value="Chromosome"/>
</dbReference>
<dbReference type="HOGENOM" id="CLU_1433490_0_0_5"/>
<keyword evidence="1" id="KW-0732">Signal</keyword>
<name>Q163V3_ROSDO</name>
<evidence type="ECO:0000313" key="3">
    <source>
        <dbReference type="Proteomes" id="UP000007029"/>
    </source>
</evidence>
<dbReference type="PROSITE" id="PS51257">
    <property type="entry name" value="PROKAR_LIPOPROTEIN"/>
    <property type="match status" value="1"/>
</dbReference>
<feature type="chain" id="PRO_5004184007" description="Lipoprotein" evidence="1">
    <location>
        <begin position="30"/>
        <end position="189"/>
    </location>
</feature>
<gene>
    <name evidence="2" type="ordered locus">RD1_3238</name>
</gene>
<dbReference type="STRING" id="375451.RD1_3238"/>
<dbReference type="AlphaFoldDB" id="Q163V3"/>
<evidence type="ECO:0000313" key="2">
    <source>
        <dbReference type="EMBL" id="ABG32740.1"/>
    </source>
</evidence>
<organism evidence="2 3">
    <name type="scientific">Roseobacter denitrificans (strain ATCC 33942 / OCh 114)</name>
    <name type="common">Erythrobacter sp. (strain OCh 114)</name>
    <name type="synonym">Roseobacter denitrificans</name>
    <dbReference type="NCBI Taxonomy" id="375451"/>
    <lineage>
        <taxon>Bacteria</taxon>
        <taxon>Pseudomonadati</taxon>
        <taxon>Pseudomonadota</taxon>
        <taxon>Alphaproteobacteria</taxon>
        <taxon>Rhodobacterales</taxon>
        <taxon>Roseobacteraceae</taxon>
        <taxon>Roseobacter</taxon>
    </lineage>
</organism>
<keyword evidence="3" id="KW-1185">Reference proteome</keyword>
<sequence length="189" mass="20005">MFLLFRQVHKRRISLKHLLFLLAPLAVTACVGLEIEPVSVDDGADVGGLTLGTNTFVGQVSGTCAADMGCRTRPSGRDEFKFDVADGTAITAIRVSAVGTGPQGFAMKAVIKDLRGATERAPFLTGVTFPPNGQTRDGLVGFLDAGTVGPVPALSDYIMEVGTSDKKVPEGTFDVTYRLELDVQFVAPE</sequence>
<feature type="signal peptide" evidence="1">
    <location>
        <begin position="1"/>
        <end position="29"/>
    </location>
</feature>
<dbReference type="KEGG" id="rde:RD1_3238"/>
<protein>
    <recommendedName>
        <fullName evidence="4">Lipoprotein</fullName>
    </recommendedName>
</protein>
<proteinExistence type="predicted"/>
<reference evidence="2 3" key="1">
    <citation type="journal article" date="2007" name="J. Bacteriol.">
        <title>The complete genome sequence of Roseobacter denitrificans reveals a mixotrophic rather than photosynthetic metabolism.</title>
        <authorList>
            <person name="Swingley W.D."/>
            <person name="Sadekar S."/>
            <person name="Mastrian S.D."/>
            <person name="Matthies H.J."/>
            <person name="Hao J."/>
            <person name="Ramos H."/>
            <person name="Acharya C.R."/>
            <person name="Conrad A.L."/>
            <person name="Taylor H.L."/>
            <person name="Dejesa L.C."/>
            <person name="Shah M.K."/>
            <person name="O'huallachain M.E."/>
            <person name="Lince M.T."/>
            <person name="Blankenship R.E."/>
            <person name="Beatty J.T."/>
            <person name="Touchman J.W."/>
        </authorList>
    </citation>
    <scope>NUCLEOTIDE SEQUENCE [LARGE SCALE GENOMIC DNA]</scope>
    <source>
        <strain evidence="3">ATCC 33942 / OCh 114</strain>
    </source>
</reference>